<dbReference type="Proteomes" id="UP000051565">
    <property type="component" value="Unassembled WGS sequence"/>
</dbReference>
<evidence type="ECO:0000256" key="3">
    <source>
        <dbReference type="ARBA" id="ARBA00022448"/>
    </source>
</evidence>
<protein>
    <recommendedName>
        <fullName evidence="11">Azaleucine resistance protein AzlC</fullName>
    </recommendedName>
</protein>
<name>A0A0R2JR01_9LACO</name>
<feature type="transmembrane region" description="Helical" evidence="8">
    <location>
        <begin position="219"/>
        <end position="237"/>
    </location>
</feature>
<keyword evidence="4" id="KW-1003">Cell membrane</keyword>
<dbReference type="STRING" id="53444.AYR59_01935"/>
<dbReference type="GO" id="GO:1903785">
    <property type="term" value="P:L-valine transmembrane transport"/>
    <property type="evidence" value="ECO:0007669"/>
    <property type="project" value="TreeGrafter"/>
</dbReference>
<dbReference type="PANTHER" id="PTHR34979">
    <property type="entry name" value="INNER MEMBRANE PROTEIN YGAZ"/>
    <property type="match status" value="1"/>
</dbReference>
<comment type="subcellular location">
    <subcellularLocation>
        <location evidence="1">Cell membrane</location>
        <topology evidence="1">Multi-pass membrane protein</topology>
    </subcellularLocation>
</comment>
<keyword evidence="6 8" id="KW-1133">Transmembrane helix</keyword>
<dbReference type="Pfam" id="PF03591">
    <property type="entry name" value="AzlC"/>
    <property type="match status" value="1"/>
</dbReference>
<evidence type="ECO:0000256" key="8">
    <source>
        <dbReference type="SAM" id="Phobius"/>
    </source>
</evidence>
<accession>A0A0R2JR01</accession>
<evidence type="ECO:0000256" key="4">
    <source>
        <dbReference type="ARBA" id="ARBA00022475"/>
    </source>
</evidence>
<keyword evidence="7 8" id="KW-0472">Membrane</keyword>
<evidence type="ECO:0000313" key="9">
    <source>
        <dbReference type="EMBL" id="KRN79551.1"/>
    </source>
</evidence>
<feature type="transmembrane region" description="Helical" evidence="8">
    <location>
        <begin position="165"/>
        <end position="182"/>
    </location>
</feature>
<organism evidence="9 10">
    <name type="scientific">Fructilactobacillus lindneri DSM 20690 = JCM 11027</name>
    <dbReference type="NCBI Taxonomy" id="1122148"/>
    <lineage>
        <taxon>Bacteria</taxon>
        <taxon>Bacillati</taxon>
        <taxon>Bacillota</taxon>
        <taxon>Bacilli</taxon>
        <taxon>Lactobacillales</taxon>
        <taxon>Lactobacillaceae</taxon>
        <taxon>Fructilactobacillus</taxon>
    </lineage>
</organism>
<evidence type="ECO:0000256" key="7">
    <source>
        <dbReference type="ARBA" id="ARBA00023136"/>
    </source>
</evidence>
<feature type="transmembrane region" description="Helical" evidence="8">
    <location>
        <begin position="140"/>
        <end position="159"/>
    </location>
</feature>
<feature type="transmembrane region" description="Helical" evidence="8">
    <location>
        <begin position="59"/>
        <end position="81"/>
    </location>
</feature>
<evidence type="ECO:0008006" key="11">
    <source>
        <dbReference type="Google" id="ProtNLM"/>
    </source>
</evidence>
<evidence type="ECO:0000256" key="1">
    <source>
        <dbReference type="ARBA" id="ARBA00004651"/>
    </source>
</evidence>
<comment type="similarity">
    <text evidence="2">Belongs to the AzlC family.</text>
</comment>
<gene>
    <name evidence="9" type="ORF">IV52_GL000231</name>
</gene>
<comment type="caution">
    <text evidence="9">The sequence shown here is derived from an EMBL/GenBank/DDBJ whole genome shotgun (WGS) entry which is preliminary data.</text>
</comment>
<evidence type="ECO:0000256" key="5">
    <source>
        <dbReference type="ARBA" id="ARBA00022692"/>
    </source>
</evidence>
<keyword evidence="5 8" id="KW-0812">Transmembrane</keyword>
<keyword evidence="10" id="KW-1185">Reference proteome</keyword>
<dbReference type="PANTHER" id="PTHR34979:SF1">
    <property type="entry name" value="INNER MEMBRANE PROTEIN YGAZ"/>
    <property type="match status" value="1"/>
</dbReference>
<feature type="transmembrane region" description="Helical" evidence="8">
    <location>
        <begin position="24"/>
        <end position="47"/>
    </location>
</feature>
<evidence type="ECO:0000256" key="6">
    <source>
        <dbReference type="ARBA" id="ARBA00022989"/>
    </source>
</evidence>
<dbReference type="GO" id="GO:0005886">
    <property type="term" value="C:plasma membrane"/>
    <property type="evidence" value="ECO:0007669"/>
    <property type="project" value="UniProtKB-SubCell"/>
</dbReference>
<sequence length="238" mass="25224">MIGLNGELTAKTGIKDTIPTLSGYIGVGLAFGIVAKAAGLNVVMIILMSAITYSGAAQFVIVSMLVAGSSFFAIILSVFLLSARMLLMGMTVAPYMKKESMLKNIIIGSLLTDETFALSMNKLNATGRVLSFKWLNSANLIAYLTWVISSGIGGALGGLIPNPNLFGLDFAFLAMFIGLLYLQVIADKTMKFKLQLAVIVITLGLTYVGLIFIPSNLLLIVVTLAGGGFGVFIKDAFF</sequence>
<reference evidence="9 10" key="1">
    <citation type="journal article" date="2015" name="Genome Announc.">
        <title>Expanding the biotechnology potential of lactobacilli through comparative genomics of 213 strains and associated genera.</title>
        <authorList>
            <person name="Sun Z."/>
            <person name="Harris H.M."/>
            <person name="McCann A."/>
            <person name="Guo C."/>
            <person name="Argimon S."/>
            <person name="Zhang W."/>
            <person name="Yang X."/>
            <person name="Jeffery I.B."/>
            <person name="Cooney J.C."/>
            <person name="Kagawa T.F."/>
            <person name="Liu W."/>
            <person name="Song Y."/>
            <person name="Salvetti E."/>
            <person name="Wrobel A."/>
            <person name="Rasinkangas P."/>
            <person name="Parkhill J."/>
            <person name="Rea M.C."/>
            <person name="O'Sullivan O."/>
            <person name="Ritari J."/>
            <person name="Douillard F.P."/>
            <person name="Paul Ross R."/>
            <person name="Yang R."/>
            <person name="Briner A.E."/>
            <person name="Felis G.E."/>
            <person name="de Vos W.M."/>
            <person name="Barrangou R."/>
            <person name="Klaenhammer T.R."/>
            <person name="Caufield P.W."/>
            <person name="Cui Y."/>
            <person name="Zhang H."/>
            <person name="O'Toole P.W."/>
        </authorList>
    </citation>
    <scope>NUCLEOTIDE SEQUENCE [LARGE SCALE GENOMIC DNA]</scope>
    <source>
        <strain evidence="9 10">DSM 20690</strain>
    </source>
</reference>
<proteinExistence type="inferred from homology"/>
<feature type="transmembrane region" description="Helical" evidence="8">
    <location>
        <begin position="194"/>
        <end position="213"/>
    </location>
</feature>
<evidence type="ECO:0000313" key="10">
    <source>
        <dbReference type="Proteomes" id="UP000051565"/>
    </source>
</evidence>
<dbReference type="AlphaFoldDB" id="A0A0R2JR01"/>
<keyword evidence="3" id="KW-0813">Transport</keyword>
<dbReference type="PATRIC" id="fig|1122148.6.peg.244"/>
<evidence type="ECO:0000256" key="2">
    <source>
        <dbReference type="ARBA" id="ARBA00010735"/>
    </source>
</evidence>
<dbReference type="InterPro" id="IPR011606">
    <property type="entry name" value="Brnchd-chn_aa_trnsp_permease"/>
</dbReference>
<dbReference type="EMBL" id="JQBT01000024">
    <property type="protein sequence ID" value="KRN79551.1"/>
    <property type="molecule type" value="Genomic_DNA"/>
</dbReference>